<dbReference type="InterPro" id="IPR036890">
    <property type="entry name" value="HATPase_C_sf"/>
</dbReference>
<dbReference type="NCBIfam" id="TIGR00229">
    <property type="entry name" value="sensory_box"/>
    <property type="match status" value="1"/>
</dbReference>
<feature type="domain" description="PAS" evidence="11">
    <location>
        <begin position="136"/>
        <end position="180"/>
    </location>
</feature>
<evidence type="ECO:0000256" key="9">
    <source>
        <dbReference type="SAM" id="Phobius"/>
    </source>
</evidence>
<accession>A0A126QK43</accession>
<dbReference type="CDD" id="cd00130">
    <property type="entry name" value="PAS"/>
    <property type="match status" value="1"/>
</dbReference>
<dbReference type="PROSITE" id="PS50109">
    <property type="entry name" value="HIS_KIN"/>
    <property type="match status" value="1"/>
</dbReference>
<proteinExistence type="predicted"/>
<dbReference type="Gene3D" id="3.30.450.20">
    <property type="entry name" value="PAS domain"/>
    <property type="match status" value="1"/>
</dbReference>
<dbReference type="InterPro" id="IPR035965">
    <property type="entry name" value="PAS-like_dom_sf"/>
</dbReference>
<evidence type="ECO:0000256" key="7">
    <source>
        <dbReference type="ARBA" id="ARBA00022840"/>
    </source>
</evidence>
<dbReference type="PROSITE" id="PS50112">
    <property type="entry name" value="PAS"/>
    <property type="match status" value="1"/>
</dbReference>
<keyword evidence="9" id="KW-1133">Transmembrane helix</keyword>
<keyword evidence="9" id="KW-0472">Membrane</keyword>
<protein>
    <recommendedName>
        <fullName evidence="2">histidine kinase</fullName>
        <ecNumber evidence="2">2.7.13.3</ecNumber>
    </recommendedName>
</protein>
<evidence type="ECO:0000256" key="5">
    <source>
        <dbReference type="ARBA" id="ARBA00022741"/>
    </source>
</evidence>
<dbReference type="PROSITE" id="PS50113">
    <property type="entry name" value="PAC"/>
    <property type="match status" value="1"/>
</dbReference>
<dbReference type="KEGG" id="dej:AWY79_04295"/>
<sequence>MIEGSYIQDKRYVIGVIGDIPALLTFWQMFRDQTNDELLKEIGVVAAALPGETVLPGADDSGQVIPTYAGYKKMLENHPEINMVIEATGRPGLVHELRNYLPPAITLVERGAANFFINLLASNQIWVACKLDLLHTQNMLKTIIDQMEQEILFLDEKGRVMGMNQTVLERTGLPKKALMGLPYCDVFTHAPEGECEEWDDPFEKTMRTHAPAEATTSLVDRDGRVQYFRVYTNPVADEDGAINHVVAIRRDITQRRSMENRLQQAEKLASIGELSTYMAHEIRNPLFSISGFANSLMRSKGVDEKAREKLAIILDESRRLDEVLRSLMNFTRPTEAQVAEVDLNEVVTATMDVMRLPCSNQKVEAHVTLDESMARVHANPDLIKQCLINLIKNGLEAMPDGGKLFVTTAMNHDLAMLAVEDTGVGIPLDIRDKIFSPFFSTKDKGAGLGLAQIHKIVGELGGRVDLVSMEGVGTKVTLFLPPILAVEESGESG</sequence>
<dbReference type="InterPro" id="IPR003661">
    <property type="entry name" value="HisK_dim/P_dom"/>
</dbReference>
<dbReference type="Pfam" id="PF02518">
    <property type="entry name" value="HATPase_c"/>
    <property type="match status" value="1"/>
</dbReference>
<keyword evidence="9" id="KW-0812">Transmembrane</keyword>
<evidence type="ECO:0000256" key="6">
    <source>
        <dbReference type="ARBA" id="ARBA00022777"/>
    </source>
</evidence>
<evidence type="ECO:0000259" key="10">
    <source>
        <dbReference type="PROSITE" id="PS50109"/>
    </source>
</evidence>
<dbReference type="SMART" id="SM00387">
    <property type="entry name" value="HATPase_c"/>
    <property type="match status" value="1"/>
</dbReference>
<dbReference type="InterPro" id="IPR000014">
    <property type="entry name" value="PAS"/>
</dbReference>
<feature type="transmembrane region" description="Helical" evidence="9">
    <location>
        <begin position="12"/>
        <end position="30"/>
    </location>
</feature>
<evidence type="ECO:0000256" key="8">
    <source>
        <dbReference type="ARBA" id="ARBA00023012"/>
    </source>
</evidence>
<dbReference type="InterPro" id="IPR013656">
    <property type="entry name" value="PAS_4"/>
</dbReference>
<evidence type="ECO:0000313" key="16">
    <source>
        <dbReference type="Proteomes" id="UP000295506"/>
    </source>
</evidence>
<dbReference type="InterPro" id="IPR005467">
    <property type="entry name" value="His_kinase_dom"/>
</dbReference>
<dbReference type="SUPFAM" id="SSF55874">
    <property type="entry name" value="ATPase domain of HSP90 chaperone/DNA topoisomerase II/histidine kinase"/>
    <property type="match status" value="1"/>
</dbReference>
<comment type="catalytic activity">
    <reaction evidence="1">
        <text>ATP + protein L-histidine = ADP + protein N-phospho-L-histidine.</text>
        <dbReference type="EC" id="2.7.13.3"/>
    </reaction>
</comment>
<dbReference type="InterPro" id="IPR001610">
    <property type="entry name" value="PAC"/>
</dbReference>
<evidence type="ECO:0000256" key="1">
    <source>
        <dbReference type="ARBA" id="ARBA00000085"/>
    </source>
</evidence>
<evidence type="ECO:0000313" key="15">
    <source>
        <dbReference type="Proteomes" id="UP000055611"/>
    </source>
</evidence>
<dbReference type="AlphaFoldDB" id="A0A126QK43"/>
<dbReference type="Pfam" id="PF00512">
    <property type="entry name" value="HisKA"/>
    <property type="match status" value="1"/>
</dbReference>
<dbReference type="InterPro" id="IPR004358">
    <property type="entry name" value="Sig_transdc_His_kin-like_C"/>
</dbReference>
<dbReference type="InterPro" id="IPR036097">
    <property type="entry name" value="HisK_dim/P_sf"/>
</dbReference>
<name>A0A126QK43_9BACT</name>
<reference evidence="13 15" key="1">
    <citation type="journal article" date="2016" name="Front. Microbiol.">
        <title>Genome Sequence of the Piezophilic, Mesophilic Sulfate-Reducing Bacterium Desulfovibrio indicus J2T.</title>
        <authorList>
            <person name="Cao J."/>
            <person name="Maignien L."/>
            <person name="Shao Z."/>
            <person name="Alain K."/>
            <person name="Jebbar M."/>
        </authorList>
    </citation>
    <scope>NUCLEOTIDE SEQUENCE [LARGE SCALE GENOMIC DNA]</scope>
    <source>
        <strain evidence="13 15">J2</strain>
    </source>
</reference>
<dbReference type="EMBL" id="SOBK01000004">
    <property type="protein sequence ID" value="TDT89223.1"/>
    <property type="molecule type" value="Genomic_DNA"/>
</dbReference>
<dbReference type="OrthoDB" id="1931120at2"/>
<dbReference type="GO" id="GO:0005524">
    <property type="term" value="F:ATP binding"/>
    <property type="evidence" value="ECO:0007669"/>
    <property type="project" value="UniProtKB-KW"/>
</dbReference>
<evidence type="ECO:0000259" key="12">
    <source>
        <dbReference type="PROSITE" id="PS50113"/>
    </source>
</evidence>
<evidence type="ECO:0000259" key="11">
    <source>
        <dbReference type="PROSITE" id="PS50112"/>
    </source>
</evidence>
<dbReference type="SUPFAM" id="SSF55785">
    <property type="entry name" value="PYP-like sensor domain (PAS domain)"/>
    <property type="match status" value="1"/>
</dbReference>
<dbReference type="RefSeq" id="WP_066800766.1">
    <property type="nucleotide sequence ID" value="NZ_CP014206.1"/>
</dbReference>
<evidence type="ECO:0000256" key="3">
    <source>
        <dbReference type="ARBA" id="ARBA00022553"/>
    </source>
</evidence>
<keyword evidence="15" id="KW-1185">Reference proteome</keyword>
<dbReference type="PANTHER" id="PTHR43065:SF10">
    <property type="entry name" value="PEROXIDE STRESS-ACTIVATED HISTIDINE KINASE MAK3"/>
    <property type="match status" value="1"/>
</dbReference>
<dbReference type="Gene3D" id="3.30.565.10">
    <property type="entry name" value="Histidine kinase-like ATPase, C-terminal domain"/>
    <property type="match status" value="1"/>
</dbReference>
<keyword evidence="7" id="KW-0067">ATP-binding</keyword>
<evidence type="ECO:0000256" key="4">
    <source>
        <dbReference type="ARBA" id="ARBA00022679"/>
    </source>
</evidence>
<dbReference type="InterPro" id="IPR000700">
    <property type="entry name" value="PAS-assoc_C"/>
</dbReference>
<feature type="domain" description="Histidine kinase" evidence="10">
    <location>
        <begin position="277"/>
        <end position="484"/>
    </location>
</feature>
<dbReference type="SMART" id="SM00388">
    <property type="entry name" value="HisKA"/>
    <property type="match status" value="1"/>
</dbReference>
<dbReference type="GO" id="GO:0000155">
    <property type="term" value="F:phosphorelay sensor kinase activity"/>
    <property type="evidence" value="ECO:0007669"/>
    <property type="project" value="InterPro"/>
</dbReference>
<dbReference type="EC" id="2.7.13.3" evidence="2"/>
<evidence type="ECO:0000256" key="2">
    <source>
        <dbReference type="ARBA" id="ARBA00012438"/>
    </source>
</evidence>
<dbReference type="Gene3D" id="1.10.287.130">
    <property type="match status" value="1"/>
</dbReference>
<dbReference type="Proteomes" id="UP000055611">
    <property type="component" value="Chromosome"/>
</dbReference>
<keyword evidence="8" id="KW-0902">Two-component regulatory system</keyword>
<dbReference type="EMBL" id="CP014206">
    <property type="protein sequence ID" value="AMK10390.1"/>
    <property type="molecule type" value="Genomic_DNA"/>
</dbReference>
<keyword evidence="5" id="KW-0547">Nucleotide-binding</keyword>
<dbReference type="Proteomes" id="UP000295506">
    <property type="component" value="Unassembled WGS sequence"/>
</dbReference>
<dbReference type="SMART" id="SM00086">
    <property type="entry name" value="PAC"/>
    <property type="match status" value="1"/>
</dbReference>
<dbReference type="SUPFAM" id="SSF47384">
    <property type="entry name" value="Homodimeric domain of signal transducing histidine kinase"/>
    <property type="match status" value="1"/>
</dbReference>
<keyword evidence="6 13" id="KW-0418">Kinase</keyword>
<reference evidence="14 16" key="2">
    <citation type="submission" date="2019-03" db="EMBL/GenBank/DDBJ databases">
        <title>Genomic Encyclopedia of Type Strains, Phase IV (KMG-IV): sequencing the most valuable type-strain genomes for metagenomic binning, comparative biology and taxonomic classification.</title>
        <authorList>
            <person name="Goeker M."/>
        </authorList>
    </citation>
    <scope>NUCLEOTIDE SEQUENCE [LARGE SCALE GENOMIC DNA]</scope>
    <source>
        <strain evidence="14 16">DSM 101483</strain>
    </source>
</reference>
<evidence type="ECO:0000313" key="14">
    <source>
        <dbReference type="EMBL" id="TDT89223.1"/>
    </source>
</evidence>
<organism evidence="14 16">
    <name type="scientific">Pseudodesulfovibrio indicus</name>
    <dbReference type="NCBI Taxonomy" id="1716143"/>
    <lineage>
        <taxon>Bacteria</taxon>
        <taxon>Pseudomonadati</taxon>
        <taxon>Thermodesulfobacteriota</taxon>
        <taxon>Desulfovibrionia</taxon>
        <taxon>Desulfovibrionales</taxon>
        <taxon>Desulfovibrionaceae</taxon>
    </lineage>
</organism>
<dbReference type="PRINTS" id="PR00344">
    <property type="entry name" value="BCTRLSENSOR"/>
</dbReference>
<dbReference type="PANTHER" id="PTHR43065">
    <property type="entry name" value="SENSOR HISTIDINE KINASE"/>
    <property type="match status" value="1"/>
</dbReference>
<feature type="domain" description="PAC" evidence="12">
    <location>
        <begin position="212"/>
        <end position="264"/>
    </location>
</feature>
<keyword evidence="3" id="KW-0597">Phosphoprotein</keyword>
<keyword evidence="4" id="KW-0808">Transferase</keyword>
<dbReference type="CDD" id="cd00082">
    <property type="entry name" value="HisKA"/>
    <property type="match status" value="1"/>
</dbReference>
<dbReference type="Pfam" id="PF08448">
    <property type="entry name" value="PAS_4"/>
    <property type="match status" value="1"/>
</dbReference>
<gene>
    <name evidence="13" type="ORF">AWY79_04295</name>
    <name evidence="14" type="ORF">EDC59_104216</name>
</gene>
<dbReference type="InterPro" id="IPR003594">
    <property type="entry name" value="HATPase_dom"/>
</dbReference>
<evidence type="ECO:0000313" key="13">
    <source>
        <dbReference type="EMBL" id="AMK10390.1"/>
    </source>
</evidence>